<dbReference type="PANTHER" id="PTHR43591:SF24">
    <property type="entry name" value="2-METHOXY-6-POLYPRENYL-1,4-BENZOQUINOL METHYLASE, MITOCHONDRIAL"/>
    <property type="match status" value="1"/>
</dbReference>
<evidence type="ECO:0000313" key="2">
    <source>
        <dbReference type="EMBL" id="OAZ08762.1"/>
    </source>
</evidence>
<sequence>MTTPTSDNTPDTAADKSSQTWQNLSTDWITWAERLAPAAEKINRHMIEAADLPGLATLRNGAPLDVLDLASGVGEPAFSFARALGSGTDDSANIPGVAGHVTASDIVSDMCDALMERAAEEEISNIKAVPANMEKLPFEDQSFDVVSCRFGVMFCEDPDKALREAFRVLRPGGKAVFMVWAPLVDNPLFAAMDAVLGNILGIGFDAAGLDPFCFGDADQSMMRFEKAGFTGIEATTHSPAGRIPENAPFWKPQMDMLFGNVLRKSSDMEVGAINAAMFETLAPYIEDGHFQVPICFHVLSAKRA</sequence>
<dbReference type="RefSeq" id="WP_064781745.1">
    <property type="nucleotide sequence ID" value="NZ_JPVZ01000007.1"/>
</dbReference>
<reference evidence="2 3" key="1">
    <citation type="submission" date="2014-07" db="EMBL/GenBank/DDBJ databases">
        <title>Draft genome sequence of Thalassospira tepidiphila 1-1B.</title>
        <authorList>
            <person name="Lai Q."/>
            <person name="Shao Z."/>
        </authorList>
    </citation>
    <scope>NUCLEOTIDE SEQUENCE [LARGE SCALE GENOMIC DNA]</scope>
    <source>
        <strain evidence="2 3">MCCC 1A03514</strain>
    </source>
</reference>
<evidence type="ECO:0000313" key="3">
    <source>
        <dbReference type="Proteomes" id="UP000094009"/>
    </source>
</evidence>
<organism evidence="2 3">
    <name type="scientific">Thalassospira tepidiphila MCCC 1A03514</name>
    <dbReference type="NCBI Taxonomy" id="1177930"/>
    <lineage>
        <taxon>Bacteria</taxon>
        <taxon>Pseudomonadati</taxon>
        <taxon>Pseudomonadota</taxon>
        <taxon>Alphaproteobacteria</taxon>
        <taxon>Rhodospirillales</taxon>
        <taxon>Thalassospiraceae</taxon>
        <taxon>Thalassospira</taxon>
    </lineage>
</organism>
<gene>
    <name evidence="2" type="ORF">TH4_15435</name>
</gene>
<evidence type="ECO:0008006" key="4">
    <source>
        <dbReference type="Google" id="ProtNLM"/>
    </source>
</evidence>
<dbReference type="Pfam" id="PF01209">
    <property type="entry name" value="Ubie_methyltran"/>
    <property type="match status" value="1"/>
</dbReference>
<protein>
    <recommendedName>
        <fullName evidence="4">Methyltransferase type 11 domain-containing protein</fullName>
    </recommendedName>
</protein>
<feature type="region of interest" description="Disordered" evidence="1">
    <location>
        <begin position="1"/>
        <end position="20"/>
    </location>
</feature>
<proteinExistence type="predicted"/>
<evidence type="ECO:0000256" key="1">
    <source>
        <dbReference type="SAM" id="MobiDB-lite"/>
    </source>
</evidence>
<comment type="caution">
    <text evidence="2">The sequence shown here is derived from an EMBL/GenBank/DDBJ whole genome shotgun (WGS) entry which is preliminary data.</text>
</comment>
<dbReference type="EMBL" id="JPVZ01000007">
    <property type="protein sequence ID" value="OAZ08762.1"/>
    <property type="molecule type" value="Genomic_DNA"/>
</dbReference>
<dbReference type="Proteomes" id="UP000094009">
    <property type="component" value="Unassembled WGS sequence"/>
</dbReference>
<dbReference type="Gene3D" id="3.40.50.150">
    <property type="entry name" value="Vaccinia Virus protein VP39"/>
    <property type="match status" value="1"/>
</dbReference>
<dbReference type="SUPFAM" id="SSF53335">
    <property type="entry name" value="S-adenosyl-L-methionine-dependent methyltransferases"/>
    <property type="match status" value="1"/>
</dbReference>
<accession>A0A853KX78</accession>
<dbReference type="InterPro" id="IPR029063">
    <property type="entry name" value="SAM-dependent_MTases_sf"/>
</dbReference>
<dbReference type="GO" id="GO:0008425">
    <property type="term" value="F:2-methoxy-6-polyprenyl-1,4-benzoquinol methyltransferase activity"/>
    <property type="evidence" value="ECO:0007669"/>
    <property type="project" value="TreeGrafter"/>
</dbReference>
<dbReference type="AlphaFoldDB" id="A0A853KX78"/>
<dbReference type="PANTHER" id="PTHR43591">
    <property type="entry name" value="METHYLTRANSFERASE"/>
    <property type="match status" value="1"/>
</dbReference>
<dbReference type="CDD" id="cd02440">
    <property type="entry name" value="AdoMet_MTases"/>
    <property type="match status" value="1"/>
</dbReference>
<name>A0A853KX78_9PROT</name>